<gene>
    <name evidence="1" type="ORF">KXQ929_LOCUS21178</name>
</gene>
<accession>A0A819FNR4</accession>
<name>A0A819FNR4_9BILA</name>
<comment type="caution">
    <text evidence="1">The sequence shown here is derived from an EMBL/GenBank/DDBJ whole genome shotgun (WGS) entry which is preliminary data.</text>
</comment>
<sequence length="93" mass="10799">MVSPLTVNNFFKTDFHYTLLLVDRQYVGDKVAAENNLQHQFNKHERLIMEGIVPAQPNPQSRTERLLLDNTVVAKYDPKTQKDQTKLEFVVRG</sequence>
<dbReference type="Proteomes" id="UP000663868">
    <property type="component" value="Unassembled WGS sequence"/>
</dbReference>
<evidence type="ECO:0000313" key="2">
    <source>
        <dbReference type="Proteomes" id="UP000663868"/>
    </source>
</evidence>
<protein>
    <submittedName>
        <fullName evidence="1">Uncharacterized protein</fullName>
    </submittedName>
</protein>
<dbReference type="EMBL" id="CAJOBB010001535">
    <property type="protein sequence ID" value="CAF3870494.1"/>
    <property type="molecule type" value="Genomic_DNA"/>
</dbReference>
<proteinExistence type="predicted"/>
<dbReference type="AlphaFoldDB" id="A0A819FNR4"/>
<evidence type="ECO:0000313" key="1">
    <source>
        <dbReference type="EMBL" id="CAF3870494.1"/>
    </source>
</evidence>
<reference evidence="1" key="1">
    <citation type="submission" date="2021-02" db="EMBL/GenBank/DDBJ databases">
        <authorList>
            <person name="Nowell W R."/>
        </authorList>
    </citation>
    <scope>NUCLEOTIDE SEQUENCE</scope>
</reference>
<organism evidence="1 2">
    <name type="scientific">Adineta steineri</name>
    <dbReference type="NCBI Taxonomy" id="433720"/>
    <lineage>
        <taxon>Eukaryota</taxon>
        <taxon>Metazoa</taxon>
        <taxon>Spiralia</taxon>
        <taxon>Gnathifera</taxon>
        <taxon>Rotifera</taxon>
        <taxon>Eurotatoria</taxon>
        <taxon>Bdelloidea</taxon>
        <taxon>Adinetida</taxon>
        <taxon>Adinetidae</taxon>
        <taxon>Adineta</taxon>
    </lineage>
</organism>